<sequence>MIHLIIVISFFALFIIVALLYYFFYQAKGIVRINRLLTLKEAYANQIQGKKRLIVGGSDVLYSFDTAFLNEKAELPHVNFGLNVGLGMQFILDTAMKNAKSGDEIVFCFAYSLYYRPNLDIFAYEYYRMYNRHKLKRFSLKKQVYYLLANLRLNVKFVEKKFDISECGAYQNIAFSDLDPSKNKPLHFPEHFEETAAIRALHRFVRMAKRRNIDVKLTYPSTLGFDTYEHSNYLADLKAYLESNFTVIGSPNDYFVPLSEIANSVYHVNQIGQKRRTEQFLQEIKERESL</sequence>
<reference evidence="2 3" key="1">
    <citation type="submission" date="2020-03" db="EMBL/GenBank/DDBJ databases">
        <title>Soil Listeria distribution.</title>
        <authorList>
            <person name="Liao J."/>
            <person name="Wiedmann M."/>
        </authorList>
    </citation>
    <scope>NUCLEOTIDE SEQUENCE [LARGE SCALE GENOMIC DNA]</scope>
    <source>
        <strain evidence="2 3">FSL L7-1017</strain>
    </source>
</reference>
<keyword evidence="1" id="KW-0472">Membrane</keyword>
<keyword evidence="1" id="KW-0812">Transmembrane</keyword>
<name>A0A7X0XPQ1_9LIST</name>
<accession>A0A7X0XPQ1</accession>
<protein>
    <recommendedName>
        <fullName evidence="4">SGNH hydrolase-type esterase domain-containing protein</fullName>
    </recommendedName>
</protein>
<dbReference type="RefSeq" id="WP_185494632.1">
    <property type="nucleotide sequence ID" value="NZ_JAARUV010000001.1"/>
</dbReference>
<keyword evidence="1" id="KW-1133">Transmembrane helix</keyword>
<evidence type="ECO:0000313" key="3">
    <source>
        <dbReference type="Proteomes" id="UP000547643"/>
    </source>
</evidence>
<proteinExistence type="predicted"/>
<evidence type="ECO:0000256" key="1">
    <source>
        <dbReference type="SAM" id="Phobius"/>
    </source>
</evidence>
<evidence type="ECO:0000313" key="2">
    <source>
        <dbReference type="EMBL" id="MBC1778384.1"/>
    </source>
</evidence>
<feature type="transmembrane region" description="Helical" evidence="1">
    <location>
        <begin position="6"/>
        <end position="25"/>
    </location>
</feature>
<organism evidence="2 3">
    <name type="scientific">Listeria booriae</name>
    <dbReference type="NCBI Taxonomy" id="1552123"/>
    <lineage>
        <taxon>Bacteria</taxon>
        <taxon>Bacillati</taxon>
        <taxon>Bacillota</taxon>
        <taxon>Bacilli</taxon>
        <taxon>Bacillales</taxon>
        <taxon>Listeriaceae</taxon>
        <taxon>Listeria</taxon>
    </lineage>
</organism>
<comment type="caution">
    <text evidence="2">The sequence shown here is derived from an EMBL/GenBank/DDBJ whole genome shotgun (WGS) entry which is preliminary data.</text>
</comment>
<dbReference type="Proteomes" id="UP000547643">
    <property type="component" value="Unassembled WGS sequence"/>
</dbReference>
<dbReference type="EMBL" id="JAARUV010000001">
    <property type="protein sequence ID" value="MBC1778384.1"/>
    <property type="molecule type" value="Genomic_DNA"/>
</dbReference>
<gene>
    <name evidence="2" type="ORF">HCA46_05975</name>
</gene>
<dbReference type="AlphaFoldDB" id="A0A7X0XPQ1"/>
<evidence type="ECO:0008006" key="4">
    <source>
        <dbReference type="Google" id="ProtNLM"/>
    </source>
</evidence>